<feature type="binding site" evidence="7">
    <location>
        <position position="676"/>
    </location>
    <ligand>
        <name>ATP</name>
        <dbReference type="ChEBI" id="CHEBI:30616"/>
    </ligand>
</feature>
<dbReference type="InterPro" id="IPR050538">
    <property type="entry name" value="MAP_kinase_kinase_kinase"/>
</dbReference>
<name>A0A6A5BJH6_NAEFO</name>
<feature type="compositionally biased region" description="Acidic residues" evidence="8">
    <location>
        <begin position="937"/>
        <end position="948"/>
    </location>
</feature>
<comment type="caution">
    <text evidence="11">The sequence shown here is derived from an EMBL/GenBank/DDBJ whole genome shotgun (WGS) entry which is preliminary data.</text>
</comment>
<dbReference type="GO" id="GO:0004672">
    <property type="term" value="F:protein kinase activity"/>
    <property type="evidence" value="ECO:0007669"/>
    <property type="project" value="InterPro"/>
</dbReference>
<keyword evidence="4 7" id="KW-0547">Nucleotide-binding</keyword>
<dbReference type="Gene3D" id="2.120.10.80">
    <property type="entry name" value="Kelch-type beta propeller"/>
    <property type="match status" value="2"/>
</dbReference>
<keyword evidence="3" id="KW-0677">Repeat</keyword>
<dbReference type="CDD" id="cd06606">
    <property type="entry name" value="STKc_MAPKKK"/>
    <property type="match status" value="1"/>
</dbReference>
<dbReference type="Pfam" id="PF24981">
    <property type="entry name" value="Beta-prop_ATRN-LZTR1"/>
    <property type="match status" value="1"/>
</dbReference>
<dbReference type="AlphaFoldDB" id="A0A6A5BJH6"/>
<evidence type="ECO:0000259" key="9">
    <source>
        <dbReference type="PROSITE" id="PS50011"/>
    </source>
</evidence>
<reference evidence="11 12" key="1">
    <citation type="journal article" date="2019" name="Sci. Rep.">
        <title>Nanopore sequencing improves the draft genome of the human pathogenic amoeba Naegleria fowleri.</title>
        <authorList>
            <person name="Liechti N."/>
            <person name="Schurch N."/>
            <person name="Bruggmann R."/>
            <person name="Wittwer M."/>
        </authorList>
    </citation>
    <scope>NUCLEOTIDE SEQUENCE [LARGE SCALE GENOMIC DNA]</scope>
    <source>
        <strain evidence="11 12">ATCC 30894</strain>
    </source>
</reference>
<dbReference type="SUPFAM" id="SSF56112">
    <property type="entry name" value="Protein kinase-like (PK-like)"/>
    <property type="match status" value="1"/>
</dbReference>
<dbReference type="InterPro" id="IPR053793">
    <property type="entry name" value="PB1-like"/>
</dbReference>
<dbReference type="RefSeq" id="XP_044559699.1">
    <property type="nucleotide sequence ID" value="XM_044709296.1"/>
</dbReference>
<feature type="compositionally biased region" description="Low complexity" evidence="8">
    <location>
        <begin position="44"/>
        <end position="57"/>
    </location>
</feature>
<evidence type="ECO:0000256" key="8">
    <source>
        <dbReference type="SAM" id="MobiDB-lite"/>
    </source>
</evidence>
<dbReference type="Pfam" id="PF00069">
    <property type="entry name" value="Pkinase"/>
    <property type="match status" value="1"/>
</dbReference>
<evidence type="ECO:0000256" key="6">
    <source>
        <dbReference type="ARBA" id="ARBA00022840"/>
    </source>
</evidence>
<dbReference type="PANTHER" id="PTHR48016">
    <property type="entry name" value="MAP KINASE KINASE KINASE SSK2-RELATED-RELATED"/>
    <property type="match status" value="1"/>
</dbReference>
<dbReference type="EMBL" id="VFQX01000048">
    <property type="protein sequence ID" value="KAF0974986.1"/>
    <property type="molecule type" value="Genomic_DNA"/>
</dbReference>
<feature type="region of interest" description="Disordered" evidence="8">
    <location>
        <begin position="916"/>
        <end position="1065"/>
    </location>
</feature>
<dbReference type="PROSITE" id="PS00108">
    <property type="entry name" value="PROTEIN_KINASE_ST"/>
    <property type="match status" value="1"/>
</dbReference>
<dbReference type="InterPro" id="IPR008271">
    <property type="entry name" value="Ser/Thr_kinase_AS"/>
</dbReference>
<feature type="compositionally biased region" description="Low complexity" evidence="8">
    <location>
        <begin position="1"/>
        <end position="10"/>
    </location>
</feature>
<gene>
    <name evidence="11" type="ORF">FDP41_005739</name>
</gene>
<feature type="region of interest" description="Disordered" evidence="8">
    <location>
        <begin position="1115"/>
        <end position="1141"/>
    </location>
</feature>
<dbReference type="VEuPathDB" id="AmoebaDB:NfTy_045530"/>
<feature type="domain" description="Protein kinase" evidence="9">
    <location>
        <begin position="647"/>
        <end position="904"/>
    </location>
</feature>
<evidence type="ECO:0000256" key="1">
    <source>
        <dbReference type="ARBA" id="ARBA00022441"/>
    </source>
</evidence>
<dbReference type="PROSITE" id="PS00107">
    <property type="entry name" value="PROTEIN_KINASE_ATP"/>
    <property type="match status" value="1"/>
</dbReference>
<dbReference type="InterPro" id="IPR011009">
    <property type="entry name" value="Kinase-like_dom_sf"/>
</dbReference>
<feature type="compositionally biased region" description="Low complexity" evidence="8">
    <location>
        <begin position="91"/>
        <end position="101"/>
    </location>
</feature>
<keyword evidence="12" id="KW-1185">Reference proteome</keyword>
<feature type="compositionally biased region" description="Polar residues" evidence="8">
    <location>
        <begin position="177"/>
        <end position="188"/>
    </location>
</feature>
<dbReference type="OMA" id="YVINATR"/>
<evidence type="ECO:0000313" key="11">
    <source>
        <dbReference type="EMBL" id="KAF0974986.1"/>
    </source>
</evidence>
<evidence type="ECO:0000259" key="10">
    <source>
        <dbReference type="PROSITE" id="PS51745"/>
    </source>
</evidence>
<feature type="compositionally biased region" description="Low complexity" evidence="8">
    <location>
        <begin position="146"/>
        <end position="164"/>
    </location>
</feature>
<dbReference type="SMART" id="SM00666">
    <property type="entry name" value="PB1"/>
    <property type="match status" value="1"/>
</dbReference>
<dbReference type="Pfam" id="PF00564">
    <property type="entry name" value="PB1"/>
    <property type="match status" value="1"/>
</dbReference>
<dbReference type="InterPro" id="IPR006652">
    <property type="entry name" value="Kelch_1"/>
</dbReference>
<feature type="region of interest" description="Disordered" evidence="8">
    <location>
        <begin position="1"/>
        <end position="188"/>
    </location>
</feature>
<evidence type="ECO:0000256" key="5">
    <source>
        <dbReference type="ARBA" id="ARBA00022777"/>
    </source>
</evidence>
<dbReference type="OrthoDB" id="266718at2759"/>
<organism evidence="11 12">
    <name type="scientific">Naegleria fowleri</name>
    <name type="common">Brain eating amoeba</name>
    <dbReference type="NCBI Taxonomy" id="5763"/>
    <lineage>
        <taxon>Eukaryota</taxon>
        <taxon>Discoba</taxon>
        <taxon>Heterolobosea</taxon>
        <taxon>Tetramitia</taxon>
        <taxon>Eutetramitia</taxon>
        <taxon>Vahlkampfiidae</taxon>
        <taxon>Naegleria</taxon>
    </lineage>
</organism>
<keyword evidence="5" id="KW-0418">Kinase</keyword>
<dbReference type="InterPro" id="IPR000719">
    <property type="entry name" value="Prot_kinase_dom"/>
</dbReference>
<dbReference type="InterPro" id="IPR056737">
    <property type="entry name" value="Beta-prop_ATRN-MKLN-like"/>
</dbReference>
<dbReference type="InterPro" id="IPR000270">
    <property type="entry name" value="PB1_dom"/>
</dbReference>
<dbReference type="Proteomes" id="UP000444721">
    <property type="component" value="Unassembled WGS sequence"/>
</dbReference>
<evidence type="ECO:0000256" key="7">
    <source>
        <dbReference type="PROSITE-ProRule" id="PRU10141"/>
    </source>
</evidence>
<dbReference type="GeneID" id="68112957"/>
<dbReference type="SMART" id="SM00612">
    <property type="entry name" value="Kelch"/>
    <property type="match status" value="5"/>
</dbReference>
<dbReference type="SUPFAM" id="SSF50965">
    <property type="entry name" value="Galactose oxidase, central domain"/>
    <property type="match status" value="1"/>
</dbReference>
<evidence type="ECO:0008006" key="13">
    <source>
        <dbReference type="Google" id="ProtNLM"/>
    </source>
</evidence>
<dbReference type="CDD" id="cd05992">
    <property type="entry name" value="PB1"/>
    <property type="match status" value="1"/>
</dbReference>
<dbReference type="VEuPathDB" id="AmoebaDB:FDP41_005739"/>
<dbReference type="SMART" id="SM00220">
    <property type="entry name" value="S_TKc"/>
    <property type="match status" value="1"/>
</dbReference>
<feature type="compositionally biased region" description="Basic and acidic residues" evidence="8">
    <location>
        <begin position="927"/>
        <end position="936"/>
    </location>
</feature>
<dbReference type="PANTHER" id="PTHR48016:SF56">
    <property type="entry name" value="MAPKK KINASE"/>
    <property type="match status" value="1"/>
</dbReference>
<proteinExistence type="predicted"/>
<evidence type="ECO:0000313" key="12">
    <source>
        <dbReference type="Proteomes" id="UP000444721"/>
    </source>
</evidence>
<dbReference type="InterPro" id="IPR015915">
    <property type="entry name" value="Kelch-typ_b-propeller"/>
</dbReference>
<feature type="compositionally biased region" description="Polar residues" evidence="8">
    <location>
        <begin position="65"/>
        <end position="90"/>
    </location>
</feature>
<evidence type="ECO:0000256" key="4">
    <source>
        <dbReference type="ARBA" id="ARBA00022741"/>
    </source>
</evidence>
<dbReference type="InterPro" id="IPR017441">
    <property type="entry name" value="Protein_kinase_ATP_BS"/>
</dbReference>
<evidence type="ECO:0000256" key="2">
    <source>
        <dbReference type="ARBA" id="ARBA00022679"/>
    </source>
</evidence>
<feature type="compositionally biased region" description="Acidic residues" evidence="8">
    <location>
        <begin position="967"/>
        <end position="1009"/>
    </location>
</feature>
<keyword evidence="2" id="KW-0808">Transferase</keyword>
<protein>
    <recommendedName>
        <fullName evidence="13">Protein kinase domain-containing protein</fullName>
    </recommendedName>
</protein>
<dbReference type="InterPro" id="IPR011043">
    <property type="entry name" value="Gal_Oxase/kelch_b-propeller"/>
</dbReference>
<accession>A0A6A5BJH6</accession>
<dbReference type="PROSITE" id="PS50011">
    <property type="entry name" value="PROTEIN_KINASE_DOM"/>
    <property type="match status" value="1"/>
</dbReference>
<dbReference type="Gene3D" id="3.10.20.90">
    <property type="entry name" value="Phosphatidylinositol 3-kinase Catalytic Subunit, Chain A, domain 1"/>
    <property type="match status" value="1"/>
</dbReference>
<keyword evidence="1" id="KW-0880">Kelch repeat</keyword>
<feature type="compositionally biased region" description="Polar residues" evidence="8">
    <location>
        <begin position="1019"/>
        <end position="1057"/>
    </location>
</feature>
<evidence type="ECO:0000256" key="3">
    <source>
        <dbReference type="ARBA" id="ARBA00022737"/>
    </source>
</evidence>
<keyword evidence="6 7" id="KW-0067">ATP-binding</keyword>
<feature type="domain" description="PB1" evidence="10">
    <location>
        <begin position="543"/>
        <end position="624"/>
    </location>
</feature>
<dbReference type="PROSITE" id="PS51745">
    <property type="entry name" value="PB1"/>
    <property type="match status" value="1"/>
</dbReference>
<dbReference type="Gene3D" id="1.10.510.10">
    <property type="entry name" value="Transferase(Phosphotransferase) domain 1"/>
    <property type="match status" value="1"/>
</dbReference>
<dbReference type="GO" id="GO:0005524">
    <property type="term" value="F:ATP binding"/>
    <property type="evidence" value="ECO:0007669"/>
    <property type="project" value="UniProtKB-UniRule"/>
</dbReference>
<dbReference type="VEuPathDB" id="AmoebaDB:NF0083460"/>
<dbReference type="SUPFAM" id="SSF54277">
    <property type="entry name" value="CAD &amp; PB1 domains"/>
    <property type="match status" value="1"/>
</dbReference>
<sequence>MAPKRNNNQHTTKHHHHQPNNQRSPTHHTRPSSHSSSGAGNYQSDGNSSNDHSGSNNAIGGRPSSEASSNTTTPRNFNSHNKNSTLKRTTSNSSIASSDSSEGGGVNDGSNNNRHNAGRHHHHNSGGGSSSSNSKHRANTPGSNLPTSTGQGSSNSSPTSSPNPNRKRKTNVPPPLDTSNLNQHNTNRRQISSELVKVDLPWSILQAKNPSFKAATRGFHTCTLVDDRLYIIGGDNRQTEFNDVCIFDLKTHFWIKLSEQSYLPAPRTGHSTVLYQDKLYLFGGRYKGFYTTDLFVYDLKENVWQKENFGKKKLVARAAHSCCVIDSKMYIFGGITSYQGMDGKMNSDYLNILQTYDIPQKKWRVIKPKGQAPSPRAGHGCCVVGRDIYIFGGRQGTIVLDDMYKFNVDSEKWSRVIFKGDTIPDARAGHTMNAFAGSKLIIVGGSNWEKYFSEVYVFDIPSKVWIKCGFTGIIPVGRFWHTAIVYEEELIVIGGGNSELVEGITVANLKPLLSLTEAVSLTPLTSISPMPLPDIPQPLKPTTMKIKAVYKGDMRIFTKVPVDISYSELKQYLYEQYKVPVVMKYVELNDEKDEITILSDEELHEAIRAYAEFNKNLRLEISEEKVDSSEKYEEDSLVLQQGTDIKWQRGEKIGRGAYSEVVKGFNLDTGGWMAVKIIDIFRYDPDKVEKEIANEINLMKDLHHENIVRYIGAEFNKKRTKLFIYLELVEGGSIDAIVKELGPLSESVVRNYTRQILFGLKYLHDKGIIHRDIKGANILVDGSGTVKLVDFGHSKKLTDNYQTYSVKGTPMWMAPEVIREQRYSKASDIWSVACTVVEMIIGGLPYPDMEKRDANYVMIKIAEGKTPPIPEHLSEEGKLFLKKCFQQNPDFRPSVDDLLKEPFMARLRYDGTSKLVDSDEDIDDWDSDKYSDTDDHDHDDDEDDDDDNVPSAKDNKGKAPMTPEIDYHEEEDEEDEDLLQDEDEEEEDEDFEEEEVSDSELEETTDEESVPQTEDRFAQSISQQLKNIHANNSANLNYKPPTISTSTLSKHQTSDASSKVPRGVQRSDLHLNPYAFQSITLNSTAPTPVTTPLTSRFGLGSSSSVAVSSSITGASSSIAGASSSSTTSRNVATSSSSQTQGASYNEVLSFLSKKH</sequence>